<dbReference type="Proteomes" id="UP000464186">
    <property type="component" value="Chromosome"/>
</dbReference>
<name>A0A6P1NHB5_9MICC</name>
<gene>
    <name evidence="1" type="ORF">GU243_08235</name>
</gene>
<sequence>MSKVERRIIAVGQYGQVACAVDASLAAPAAVFLDELKTGYWDDPEVGELPDERQVKEYYRFLALCKKIANGEDLEDFLSYNRLQDGVWELKVGIMRLAFYDTNGQGSWTPKPGDRHEEFDGKVKWLIPMDFDYFLRLANSFPKTEAKAPPEEILRAMQIRKEDVNHDRDEQVRG</sequence>
<reference evidence="1 2" key="1">
    <citation type="submission" date="2020-01" db="EMBL/GenBank/DDBJ databases">
        <title>Pseudarthrobacter psychrotolerans sp. nov., isolated from antarctic soil.</title>
        <authorList>
            <person name="Shin Y."/>
            <person name="Park W."/>
        </authorList>
    </citation>
    <scope>NUCLEOTIDE SEQUENCE [LARGE SCALE GENOMIC DNA]</scope>
    <source>
        <strain evidence="1 2">YJ56</strain>
    </source>
</reference>
<evidence type="ECO:0000313" key="2">
    <source>
        <dbReference type="Proteomes" id="UP000464186"/>
    </source>
</evidence>
<dbReference type="KEGG" id="psey:GU243_08235"/>
<keyword evidence="2" id="KW-1185">Reference proteome</keyword>
<dbReference type="EMBL" id="CP047898">
    <property type="protein sequence ID" value="QHK19716.1"/>
    <property type="molecule type" value="Genomic_DNA"/>
</dbReference>
<proteinExistence type="predicted"/>
<evidence type="ECO:0000313" key="1">
    <source>
        <dbReference type="EMBL" id="QHK19716.1"/>
    </source>
</evidence>
<accession>A0A6P1NHB5</accession>
<protein>
    <submittedName>
        <fullName evidence="1">Uncharacterized protein</fullName>
    </submittedName>
</protein>
<dbReference type="AlphaFoldDB" id="A0A6P1NHB5"/>
<organism evidence="1 2">
    <name type="scientific">Pseudarthrobacter psychrotolerans</name>
    <dbReference type="NCBI Taxonomy" id="2697569"/>
    <lineage>
        <taxon>Bacteria</taxon>
        <taxon>Bacillati</taxon>
        <taxon>Actinomycetota</taxon>
        <taxon>Actinomycetes</taxon>
        <taxon>Micrococcales</taxon>
        <taxon>Micrococcaceae</taxon>
        <taxon>Pseudarthrobacter</taxon>
    </lineage>
</organism>